<accession>A0A7X6RP29</accession>
<reference evidence="2 3" key="1">
    <citation type="submission" date="2020-04" db="EMBL/GenBank/DDBJ databases">
        <title>MicrobeNet Type strains.</title>
        <authorList>
            <person name="Nicholson A.C."/>
        </authorList>
    </citation>
    <scope>NUCLEOTIDE SEQUENCE [LARGE SCALE GENOMIC DNA]</scope>
    <source>
        <strain evidence="2 3">ATCC 23612</strain>
    </source>
</reference>
<dbReference type="AlphaFoldDB" id="A0A7X6RP29"/>
<proteinExistence type="predicted"/>
<name>A0A7X6RP29_9ACTN</name>
<dbReference type="EMBL" id="JAAXPG010000002">
    <property type="protein sequence ID" value="NKY96757.1"/>
    <property type="molecule type" value="Genomic_DNA"/>
</dbReference>
<keyword evidence="3" id="KW-1185">Reference proteome</keyword>
<comment type="caution">
    <text evidence="2">The sequence shown here is derived from an EMBL/GenBank/DDBJ whole genome shotgun (WGS) entry which is preliminary data.</text>
</comment>
<dbReference type="RefSeq" id="WP_061081281.1">
    <property type="nucleotide sequence ID" value="NZ_JAAXPG010000002.1"/>
</dbReference>
<evidence type="ECO:0000259" key="1">
    <source>
        <dbReference type="Pfam" id="PF21806"/>
    </source>
</evidence>
<evidence type="ECO:0000313" key="3">
    <source>
        <dbReference type="Proteomes" id="UP000553209"/>
    </source>
</evidence>
<evidence type="ECO:0000313" key="2">
    <source>
        <dbReference type="EMBL" id="NKY96757.1"/>
    </source>
</evidence>
<gene>
    <name evidence="2" type="ORF">HGB44_03570</name>
</gene>
<dbReference type="InterPro" id="IPR049244">
    <property type="entry name" value="DUF6879"/>
</dbReference>
<organism evidence="2 3">
    <name type="scientific">Nocardiopsis alborubida</name>
    <dbReference type="NCBI Taxonomy" id="146802"/>
    <lineage>
        <taxon>Bacteria</taxon>
        <taxon>Bacillati</taxon>
        <taxon>Actinomycetota</taxon>
        <taxon>Actinomycetes</taxon>
        <taxon>Streptosporangiales</taxon>
        <taxon>Nocardiopsidaceae</taxon>
        <taxon>Nocardiopsis</taxon>
    </lineage>
</organism>
<dbReference type="Proteomes" id="UP000553209">
    <property type="component" value="Unassembled WGS sequence"/>
</dbReference>
<feature type="domain" description="DUF6879" evidence="1">
    <location>
        <begin position="118"/>
        <end position="275"/>
    </location>
</feature>
<protein>
    <recommendedName>
        <fullName evidence="1">DUF6879 domain-containing protein</fullName>
    </recommendedName>
</protein>
<dbReference type="Pfam" id="PF21806">
    <property type="entry name" value="DUF6879"/>
    <property type="match status" value="1"/>
</dbReference>
<sequence>MYDVPSPYSILLARARLLLTPAGEYLTPGAAELLTGRASGSLINAAKRGDLLAEQRRPGAHRRYPTKEILAYMADRGIPATALDAVHYAAASGRGQRLDEQEFLVDEAYTRQRSPGVCWHLEARKRLSDPDDLALSTWHRGDRMRAVNCLVEEGDRLTAQRQAHLSQGVDVRTVWATHIPLDHHRAYLAHAFRVRERAGFSVRVVDLTSDGRPVLEHAHPVPSLIAYPGRVLYLLRHTEQGRPAGAIRLDDAHLATAVGDLLTHLSAHGQSADGFARLRL</sequence>